<gene>
    <name evidence="2" type="ORF">MGAD_14140</name>
</gene>
<dbReference type="AlphaFoldDB" id="A0A7I7WHB4"/>
<organism evidence="2 3">
    <name type="scientific">Mycolicibacterium gadium</name>
    <name type="common">Mycobacterium gadium</name>
    <dbReference type="NCBI Taxonomy" id="1794"/>
    <lineage>
        <taxon>Bacteria</taxon>
        <taxon>Bacillati</taxon>
        <taxon>Actinomycetota</taxon>
        <taxon>Actinomycetes</taxon>
        <taxon>Mycobacteriales</taxon>
        <taxon>Mycobacteriaceae</taxon>
        <taxon>Mycolicibacterium</taxon>
    </lineage>
</organism>
<proteinExistence type="predicted"/>
<reference evidence="2 3" key="1">
    <citation type="journal article" date="2019" name="Emerg. Microbes Infect.">
        <title>Comprehensive subspecies identification of 175 nontuberculous mycobacteria species based on 7547 genomic profiles.</title>
        <authorList>
            <person name="Matsumoto Y."/>
            <person name="Kinjo T."/>
            <person name="Motooka D."/>
            <person name="Nabeya D."/>
            <person name="Jung N."/>
            <person name="Uechi K."/>
            <person name="Horii T."/>
            <person name="Iida T."/>
            <person name="Fujita J."/>
            <person name="Nakamura S."/>
        </authorList>
    </citation>
    <scope>NUCLEOTIDE SEQUENCE [LARGE SCALE GENOMIC DNA]</scope>
    <source>
        <strain evidence="2 3">JCM 12688</strain>
    </source>
</reference>
<accession>A0A7I7WHB4</accession>
<name>A0A7I7WHB4_MYCGU</name>
<protein>
    <submittedName>
        <fullName evidence="2">Uncharacterized protein</fullName>
    </submittedName>
</protein>
<dbReference type="Proteomes" id="UP000466187">
    <property type="component" value="Chromosome"/>
</dbReference>
<dbReference type="EMBL" id="AP022608">
    <property type="protein sequence ID" value="BBZ17079.1"/>
    <property type="molecule type" value="Genomic_DNA"/>
</dbReference>
<evidence type="ECO:0000313" key="3">
    <source>
        <dbReference type="Proteomes" id="UP000466187"/>
    </source>
</evidence>
<feature type="region of interest" description="Disordered" evidence="1">
    <location>
        <begin position="46"/>
        <end position="72"/>
    </location>
</feature>
<sequence length="115" mass="12381">MKRPHDAATELARVINGSLELTAAGIAILIDVHPTAVQNWMRLHPDAKPHDLPAGWQQSGRRRSNEAQAHTGSLNVTDALAYWADRDLGMDVELDPETGGLWLINETPADGGGPA</sequence>
<dbReference type="KEGG" id="mgad:MGAD_14140"/>
<dbReference type="RefSeq" id="WP_163685838.1">
    <property type="nucleotide sequence ID" value="NZ_AP022608.1"/>
</dbReference>
<evidence type="ECO:0000256" key="1">
    <source>
        <dbReference type="SAM" id="MobiDB-lite"/>
    </source>
</evidence>
<evidence type="ECO:0000313" key="2">
    <source>
        <dbReference type="EMBL" id="BBZ17079.1"/>
    </source>
</evidence>